<dbReference type="Proteomes" id="UP000723714">
    <property type="component" value="Unassembled WGS sequence"/>
</dbReference>
<evidence type="ECO:0000256" key="2">
    <source>
        <dbReference type="ARBA" id="ARBA00023125"/>
    </source>
</evidence>
<keyword evidence="1" id="KW-0805">Transcription regulation</keyword>
<evidence type="ECO:0000256" key="3">
    <source>
        <dbReference type="ARBA" id="ARBA00023163"/>
    </source>
</evidence>
<protein>
    <submittedName>
        <fullName evidence="6">MurR/RpiR family transcriptional regulator</fullName>
    </submittedName>
</protein>
<dbReference type="InterPro" id="IPR035472">
    <property type="entry name" value="RpiR-like_SIS"/>
</dbReference>
<evidence type="ECO:0000259" key="4">
    <source>
        <dbReference type="PROSITE" id="PS51071"/>
    </source>
</evidence>
<organism evidence="6 7">
    <name type="scientific">Faecalicatena faecalis</name>
    <dbReference type="NCBI Taxonomy" id="2726362"/>
    <lineage>
        <taxon>Bacteria</taxon>
        <taxon>Bacillati</taxon>
        <taxon>Bacillota</taxon>
        <taxon>Clostridia</taxon>
        <taxon>Lachnospirales</taxon>
        <taxon>Lachnospiraceae</taxon>
        <taxon>Faecalicatena</taxon>
    </lineage>
</organism>
<evidence type="ECO:0000313" key="7">
    <source>
        <dbReference type="Proteomes" id="UP000723714"/>
    </source>
</evidence>
<feature type="domain" description="SIS" evidence="5">
    <location>
        <begin position="124"/>
        <end position="264"/>
    </location>
</feature>
<feature type="domain" description="HTH rpiR-type" evidence="4">
    <location>
        <begin position="4"/>
        <end position="80"/>
    </location>
</feature>
<dbReference type="PROSITE" id="PS51464">
    <property type="entry name" value="SIS"/>
    <property type="match status" value="1"/>
</dbReference>
<dbReference type="Pfam" id="PF01418">
    <property type="entry name" value="HTH_6"/>
    <property type="match status" value="1"/>
</dbReference>
<keyword evidence="2" id="KW-0238">DNA-binding</keyword>
<gene>
    <name evidence="6" type="ORF">HGO97_000405</name>
</gene>
<evidence type="ECO:0000256" key="1">
    <source>
        <dbReference type="ARBA" id="ARBA00023015"/>
    </source>
</evidence>
<dbReference type="CDD" id="cd05013">
    <property type="entry name" value="SIS_RpiR"/>
    <property type="match status" value="1"/>
</dbReference>
<dbReference type="PANTHER" id="PTHR30514">
    <property type="entry name" value="GLUCOKINASE"/>
    <property type="match status" value="1"/>
</dbReference>
<dbReference type="PROSITE" id="PS51071">
    <property type="entry name" value="HTH_RPIR"/>
    <property type="match status" value="1"/>
</dbReference>
<dbReference type="RefSeq" id="WP_216238344.1">
    <property type="nucleotide sequence ID" value="NZ_JABACJ020000001.1"/>
</dbReference>
<evidence type="ECO:0000313" key="6">
    <source>
        <dbReference type="EMBL" id="MBU3874280.1"/>
    </source>
</evidence>
<dbReference type="Pfam" id="PF01380">
    <property type="entry name" value="SIS"/>
    <property type="match status" value="1"/>
</dbReference>
<keyword evidence="7" id="KW-1185">Reference proteome</keyword>
<keyword evidence="3" id="KW-0804">Transcription</keyword>
<name>A0ABS6CY71_9FIRM</name>
<dbReference type="InterPro" id="IPR047640">
    <property type="entry name" value="RpiR-like"/>
</dbReference>
<evidence type="ECO:0000259" key="5">
    <source>
        <dbReference type="PROSITE" id="PS51464"/>
    </source>
</evidence>
<dbReference type="PANTHER" id="PTHR30514:SF1">
    <property type="entry name" value="HTH-TYPE TRANSCRIPTIONAL REGULATOR HEXR-RELATED"/>
    <property type="match status" value="1"/>
</dbReference>
<dbReference type="EMBL" id="JABACJ020000001">
    <property type="protein sequence ID" value="MBU3874280.1"/>
    <property type="molecule type" value="Genomic_DNA"/>
</dbReference>
<dbReference type="InterPro" id="IPR000281">
    <property type="entry name" value="HTH_RpiR"/>
</dbReference>
<reference evidence="6 7" key="1">
    <citation type="submission" date="2021-06" db="EMBL/GenBank/DDBJ databases">
        <title>Faecalicatena sp. nov. isolated from porcine feces.</title>
        <authorList>
            <person name="Oh B.S."/>
            <person name="Lee J.H."/>
        </authorList>
    </citation>
    <scope>NUCLEOTIDE SEQUENCE [LARGE SCALE GENOMIC DNA]</scope>
    <source>
        <strain evidence="6 7">AGMB00832</strain>
    </source>
</reference>
<sequence>MQEIGCRENIRAKLRFLTATERKAADYILSNYQKVLNCNISELAECAEVSDATVVRFCKKMGYKGYQDFKINAAKDMLSKIQHLNPQLSEEDNTETICKKIFHSEISVLKRTSTMLNIDDLELAADKIIRAGKVVFAGTGGSLLVGRDVQHKFMKVGVQIYVYEDIDMQLMSASLLDEGDVAFFISHSGTNKNVVDCMKTARRSKAFIISLVTKGKTPVSRMSDITIYTDSEENIFKSESISARIAQLAVLDVIVSMIALKKYEESYQAIQKTRKATSENKF</sequence>
<proteinExistence type="predicted"/>
<accession>A0ABS6CY71</accession>
<dbReference type="InterPro" id="IPR001347">
    <property type="entry name" value="SIS_dom"/>
</dbReference>
<comment type="caution">
    <text evidence="6">The sequence shown here is derived from an EMBL/GenBank/DDBJ whole genome shotgun (WGS) entry which is preliminary data.</text>
</comment>